<dbReference type="Proteomes" id="UP000319894">
    <property type="component" value="Unassembled WGS sequence"/>
</dbReference>
<dbReference type="Pfam" id="PF06133">
    <property type="entry name" value="Com_YlbF"/>
    <property type="match status" value="1"/>
</dbReference>
<evidence type="ECO:0000313" key="2">
    <source>
        <dbReference type="EMBL" id="TSD14067.1"/>
    </source>
</evidence>
<sequence length="137" mass="15298">MSIESTEAEGDEEADHPAARATELATELGEVITELPAYREFMESKAAVESDEEIQQQVREFEQLREEFMLARQTGDATNEDLRELQTAQQELNEIPEMAEFQAAQNRLELSLQELNESISAPLEVDFGGKAGGCCED</sequence>
<evidence type="ECO:0000256" key="1">
    <source>
        <dbReference type="SAM" id="Coils"/>
    </source>
</evidence>
<protein>
    <submittedName>
        <fullName evidence="2">YlbF family regulator</fullName>
    </submittedName>
</protein>
<dbReference type="OrthoDB" id="211540at2157"/>
<keyword evidence="1" id="KW-0175">Coiled coil</keyword>
<feature type="coiled-coil region" evidence="1">
    <location>
        <begin position="47"/>
        <end position="74"/>
    </location>
</feature>
<reference evidence="2 3" key="1">
    <citation type="submission" date="2018-06" db="EMBL/GenBank/DDBJ databases">
        <title>Natronomonas sp. F16-60 a new haloarchaeon isolated from a solar saltern of Isla Cristina, Huelva, Spain.</title>
        <authorList>
            <person name="Duran-Viseras A."/>
            <person name="Sanchez-Porro C."/>
            <person name="Ventosa A."/>
        </authorList>
    </citation>
    <scope>NUCLEOTIDE SEQUENCE [LARGE SCALE GENOMIC DNA]</scope>
    <source>
        <strain evidence="2 3">F16-60</strain>
    </source>
</reference>
<proteinExistence type="predicted"/>
<dbReference type="EMBL" id="QMDX01000005">
    <property type="protein sequence ID" value="TSD14067.1"/>
    <property type="molecule type" value="Genomic_DNA"/>
</dbReference>
<accession>A0A554N9I2</accession>
<name>A0A554N9I2_9EURY</name>
<dbReference type="InParanoid" id="A0A554N9I2"/>
<dbReference type="AlphaFoldDB" id="A0A554N9I2"/>
<gene>
    <name evidence="2" type="ORF">DP107_10550</name>
</gene>
<dbReference type="SUPFAM" id="SSF158622">
    <property type="entry name" value="YheA/YmcA-like"/>
    <property type="match status" value="1"/>
</dbReference>
<dbReference type="InterPro" id="IPR023378">
    <property type="entry name" value="YheA/YmcA-like_dom_sf"/>
</dbReference>
<dbReference type="InterPro" id="IPR010368">
    <property type="entry name" value="Com_YlbF"/>
</dbReference>
<organism evidence="2 3">
    <name type="scientific">Haloglomus irregulare</name>
    <dbReference type="NCBI Taxonomy" id="2234134"/>
    <lineage>
        <taxon>Archaea</taxon>
        <taxon>Methanobacteriati</taxon>
        <taxon>Methanobacteriota</taxon>
        <taxon>Stenosarchaea group</taxon>
        <taxon>Halobacteria</taxon>
        <taxon>Halobacteriales</taxon>
        <taxon>Natronomonadaceae</taxon>
        <taxon>Haloglomus</taxon>
    </lineage>
</organism>
<keyword evidence="3" id="KW-1185">Reference proteome</keyword>
<dbReference type="Gene3D" id="1.20.1500.10">
    <property type="entry name" value="YheA/YmcA-like"/>
    <property type="match status" value="1"/>
</dbReference>
<comment type="caution">
    <text evidence="2">The sequence shown here is derived from an EMBL/GenBank/DDBJ whole genome shotgun (WGS) entry which is preliminary data.</text>
</comment>
<dbReference type="RefSeq" id="WP_144262120.1">
    <property type="nucleotide sequence ID" value="NZ_QMDX01000005.1"/>
</dbReference>
<evidence type="ECO:0000313" key="3">
    <source>
        <dbReference type="Proteomes" id="UP000319894"/>
    </source>
</evidence>